<sequence>MIHLKKSIVVIVIILLFVAVITKPTKDDYIAWVKEELKQELNAEINKGKNKEIGKQFVNLGVNMVGSFVVDNTTSCKDYLLFKVCNTNILDSKEMTALGLYNNFIRLK</sequence>
<dbReference type="Proteomes" id="UP001597362">
    <property type="component" value="Unassembled WGS sequence"/>
</dbReference>
<dbReference type="InterPro" id="IPR025578">
    <property type="entry name" value="DUF4359"/>
</dbReference>
<dbReference type="RefSeq" id="WP_377770889.1">
    <property type="nucleotide sequence ID" value="NZ_JBHUHO010000020.1"/>
</dbReference>
<comment type="caution">
    <text evidence="1">The sequence shown here is derived from an EMBL/GenBank/DDBJ whole genome shotgun (WGS) entry which is preliminary data.</text>
</comment>
<protein>
    <submittedName>
        <fullName evidence="1">DUF4359 domain-containing protein</fullName>
    </submittedName>
</protein>
<name>A0ABW4YIS6_9BACL</name>
<evidence type="ECO:0000313" key="2">
    <source>
        <dbReference type="Proteomes" id="UP001597362"/>
    </source>
</evidence>
<proteinExistence type="predicted"/>
<evidence type="ECO:0000313" key="1">
    <source>
        <dbReference type="EMBL" id="MFD2115591.1"/>
    </source>
</evidence>
<accession>A0ABW4YIS6</accession>
<gene>
    <name evidence="1" type="ORF">ACFSJH_07590</name>
</gene>
<dbReference type="EMBL" id="JBHUHO010000020">
    <property type="protein sequence ID" value="MFD2115591.1"/>
    <property type="molecule type" value="Genomic_DNA"/>
</dbReference>
<dbReference type="Pfam" id="PF14271">
    <property type="entry name" value="DUF4359"/>
    <property type="match status" value="1"/>
</dbReference>
<organism evidence="1 2">
    <name type="scientific">Paenibacillus yanchengensis</name>
    <dbReference type="NCBI Taxonomy" id="2035833"/>
    <lineage>
        <taxon>Bacteria</taxon>
        <taxon>Bacillati</taxon>
        <taxon>Bacillota</taxon>
        <taxon>Bacilli</taxon>
        <taxon>Bacillales</taxon>
        <taxon>Paenibacillaceae</taxon>
        <taxon>Paenibacillus</taxon>
    </lineage>
</organism>
<reference evidence="2" key="1">
    <citation type="journal article" date="2019" name="Int. J. Syst. Evol. Microbiol.">
        <title>The Global Catalogue of Microorganisms (GCM) 10K type strain sequencing project: providing services to taxonomists for standard genome sequencing and annotation.</title>
        <authorList>
            <consortium name="The Broad Institute Genomics Platform"/>
            <consortium name="The Broad Institute Genome Sequencing Center for Infectious Disease"/>
            <person name="Wu L."/>
            <person name="Ma J."/>
        </authorList>
    </citation>
    <scope>NUCLEOTIDE SEQUENCE [LARGE SCALE GENOMIC DNA]</scope>
    <source>
        <strain evidence="2">GH52</strain>
    </source>
</reference>
<keyword evidence="2" id="KW-1185">Reference proteome</keyword>